<proteinExistence type="predicted"/>
<dbReference type="InterPro" id="IPR036397">
    <property type="entry name" value="RNaseH_sf"/>
</dbReference>
<dbReference type="Proteomes" id="UP000489600">
    <property type="component" value="Unassembled WGS sequence"/>
</dbReference>
<dbReference type="Gene3D" id="3.30.420.10">
    <property type="entry name" value="Ribonuclease H-like superfamily/Ribonuclease H"/>
    <property type="match status" value="1"/>
</dbReference>
<gene>
    <name evidence="2" type="ORF">ANE_LOCUS25029</name>
</gene>
<protein>
    <recommendedName>
        <fullName evidence="1">RNase H type-1 domain-containing protein</fullName>
    </recommendedName>
</protein>
<feature type="domain" description="RNase H type-1" evidence="1">
    <location>
        <begin position="7"/>
        <end position="92"/>
    </location>
</feature>
<evidence type="ECO:0000313" key="2">
    <source>
        <dbReference type="EMBL" id="VVB14585.1"/>
    </source>
</evidence>
<keyword evidence="3" id="KW-1185">Reference proteome</keyword>
<dbReference type="InterPro" id="IPR052929">
    <property type="entry name" value="RNase_H-like_EbsB-rel"/>
</dbReference>
<dbReference type="CDD" id="cd06222">
    <property type="entry name" value="RNase_H_like"/>
    <property type="match status" value="1"/>
</dbReference>
<dbReference type="EMBL" id="CABITT030000008">
    <property type="protein sequence ID" value="VVB14585.1"/>
    <property type="molecule type" value="Genomic_DNA"/>
</dbReference>
<dbReference type="GO" id="GO:0004523">
    <property type="term" value="F:RNA-DNA hybrid ribonuclease activity"/>
    <property type="evidence" value="ECO:0007669"/>
    <property type="project" value="InterPro"/>
</dbReference>
<sequence length="105" mass="11452">MSATRPHVASVLVAETLAMKRALEEASVAGFKELNMFSVSQVLIFLINSGGFTIELKGLLHDISLLRISFEAITFNYISRLNNATDDSLAKTSLISFPVISFDGE</sequence>
<dbReference type="InterPro" id="IPR044730">
    <property type="entry name" value="RNase_H-like_dom_plant"/>
</dbReference>
<dbReference type="OrthoDB" id="1112311at2759"/>
<comment type="caution">
    <text evidence="2">The sequence shown here is derived from an EMBL/GenBank/DDBJ whole genome shotgun (WGS) entry which is preliminary data.</text>
</comment>
<reference evidence="2" key="1">
    <citation type="submission" date="2019-07" db="EMBL/GenBank/DDBJ databases">
        <authorList>
            <person name="Dittberner H."/>
        </authorList>
    </citation>
    <scope>NUCLEOTIDE SEQUENCE [LARGE SCALE GENOMIC DNA]</scope>
</reference>
<evidence type="ECO:0000259" key="1">
    <source>
        <dbReference type="Pfam" id="PF13456"/>
    </source>
</evidence>
<dbReference type="AlphaFoldDB" id="A0A565CLN8"/>
<evidence type="ECO:0000313" key="3">
    <source>
        <dbReference type="Proteomes" id="UP000489600"/>
    </source>
</evidence>
<dbReference type="PANTHER" id="PTHR47074">
    <property type="entry name" value="BNAC02G40300D PROTEIN"/>
    <property type="match status" value="1"/>
</dbReference>
<name>A0A565CLN8_9BRAS</name>
<dbReference type="Pfam" id="PF13456">
    <property type="entry name" value="RVT_3"/>
    <property type="match status" value="1"/>
</dbReference>
<dbReference type="GO" id="GO:0003676">
    <property type="term" value="F:nucleic acid binding"/>
    <property type="evidence" value="ECO:0007669"/>
    <property type="project" value="InterPro"/>
</dbReference>
<dbReference type="PANTHER" id="PTHR47074:SF49">
    <property type="entry name" value="POLYNUCLEOTIDYL TRANSFERASE, RIBONUCLEASE H-LIKE SUPERFAMILY PROTEIN"/>
    <property type="match status" value="1"/>
</dbReference>
<accession>A0A565CLN8</accession>
<organism evidence="2 3">
    <name type="scientific">Arabis nemorensis</name>
    <dbReference type="NCBI Taxonomy" id="586526"/>
    <lineage>
        <taxon>Eukaryota</taxon>
        <taxon>Viridiplantae</taxon>
        <taxon>Streptophyta</taxon>
        <taxon>Embryophyta</taxon>
        <taxon>Tracheophyta</taxon>
        <taxon>Spermatophyta</taxon>
        <taxon>Magnoliopsida</taxon>
        <taxon>eudicotyledons</taxon>
        <taxon>Gunneridae</taxon>
        <taxon>Pentapetalae</taxon>
        <taxon>rosids</taxon>
        <taxon>malvids</taxon>
        <taxon>Brassicales</taxon>
        <taxon>Brassicaceae</taxon>
        <taxon>Arabideae</taxon>
        <taxon>Arabis</taxon>
    </lineage>
</organism>
<dbReference type="InterPro" id="IPR002156">
    <property type="entry name" value="RNaseH_domain"/>
</dbReference>